<dbReference type="Gene3D" id="2.60.40.790">
    <property type="match status" value="1"/>
</dbReference>
<feature type="compositionally biased region" description="Basic and acidic residues" evidence="7">
    <location>
        <begin position="418"/>
        <end position="431"/>
    </location>
</feature>
<dbReference type="GO" id="GO:0071944">
    <property type="term" value="C:cell periphery"/>
    <property type="evidence" value="ECO:0007669"/>
    <property type="project" value="UniProtKB-ARBA"/>
</dbReference>
<feature type="compositionally biased region" description="Basic residues" evidence="7">
    <location>
        <begin position="379"/>
        <end position="393"/>
    </location>
</feature>
<dbReference type="InterPro" id="IPR051694">
    <property type="entry name" value="Immunoregulatory_rcpt-like"/>
</dbReference>
<feature type="compositionally biased region" description="Acidic residues" evidence="7">
    <location>
        <begin position="654"/>
        <end position="670"/>
    </location>
</feature>
<dbReference type="Proteomes" id="UP000326198">
    <property type="component" value="Unassembled WGS sequence"/>
</dbReference>
<name>A0A5N7BNA2_9EURO</name>
<evidence type="ECO:0000256" key="7">
    <source>
        <dbReference type="SAM" id="MobiDB-lite"/>
    </source>
</evidence>
<protein>
    <recommendedName>
        <fullName evidence="10">SHSP domain-containing protein</fullName>
    </recommendedName>
</protein>
<dbReference type="GO" id="GO:0016020">
    <property type="term" value="C:membrane"/>
    <property type="evidence" value="ECO:0007669"/>
    <property type="project" value="UniProtKB-SubCell"/>
</dbReference>
<feature type="region of interest" description="Disordered" evidence="7">
    <location>
        <begin position="645"/>
        <end position="670"/>
    </location>
</feature>
<comment type="subcellular location">
    <subcellularLocation>
        <location evidence="1">Membrane</location>
        <topology evidence="1">Single-pass membrane protein</topology>
    </subcellularLocation>
</comment>
<dbReference type="InterPro" id="IPR002068">
    <property type="entry name" value="A-crystallin/Hsp20_dom"/>
</dbReference>
<dbReference type="PROSITE" id="PS01031">
    <property type="entry name" value="SHSP"/>
    <property type="match status" value="1"/>
</dbReference>
<keyword evidence="3 8" id="KW-1133">Transmembrane helix</keyword>
<dbReference type="CDD" id="cd06464">
    <property type="entry name" value="ACD_sHsps-like"/>
    <property type="match status" value="1"/>
</dbReference>
<dbReference type="InterPro" id="IPR008978">
    <property type="entry name" value="HSP20-like_chaperone"/>
</dbReference>
<organism evidence="11 12">
    <name type="scientific">Aspergillus bertholletiae</name>
    <dbReference type="NCBI Taxonomy" id="1226010"/>
    <lineage>
        <taxon>Eukaryota</taxon>
        <taxon>Fungi</taxon>
        <taxon>Dikarya</taxon>
        <taxon>Ascomycota</taxon>
        <taxon>Pezizomycotina</taxon>
        <taxon>Eurotiomycetes</taxon>
        <taxon>Eurotiomycetidae</taxon>
        <taxon>Eurotiales</taxon>
        <taxon>Aspergillaceae</taxon>
        <taxon>Aspergillus</taxon>
        <taxon>Aspergillus subgen. Circumdati</taxon>
    </lineage>
</organism>
<dbReference type="PANTHER" id="PTHR15549">
    <property type="entry name" value="PAIRED IMMUNOGLOBULIN-LIKE TYPE 2 RECEPTOR"/>
    <property type="match status" value="1"/>
</dbReference>
<evidence type="ECO:0000256" key="8">
    <source>
        <dbReference type="SAM" id="Phobius"/>
    </source>
</evidence>
<feature type="region of interest" description="Disordered" evidence="7">
    <location>
        <begin position="372"/>
        <end position="504"/>
    </location>
</feature>
<dbReference type="EMBL" id="ML736156">
    <property type="protein sequence ID" value="KAE8383311.1"/>
    <property type="molecule type" value="Genomic_DNA"/>
</dbReference>
<keyword evidence="4 8" id="KW-0472">Membrane</keyword>
<reference evidence="11 12" key="1">
    <citation type="submission" date="2019-04" db="EMBL/GenBank/DDBJ databases">
        <title>Friends and foes A comparative genomics studyof 23 Aspergillus species from section Flavi.</title>
        <authorList>
            <consortium name="DOE Joint Genome Institute"/>
            <person name="Kjaerbolling I."/>
            <person name="Vesth T."/>
            <person name="Frisvad J.C."/>
            <person name="Nybo J.L."/>
            <person name="Theobald S."/>
            <person name="Kildgaard S."/>
            <person name="Isbrandt T."/>
            <person name="Kuo A."/>
            <person name="Sato A."/>
            <person name="Lyhne E.K."/>
            <person name="Kogle M.E."/>
            <person name="Wiebenga A."/>
            <person name="Kun R.S."/>
            <person name="Lubbers R.J."/>
            <person name="Makela M.R."/>
            <person name="Barry K."/>
            <person name="Chovatia M."/>
            <person name="Clum A."/>
            <person name="Daum C."/>
            <person name="Haridas S."/>
            <person name="He G."/>
            <person name="LaButti K."/>
            <person name="Lipzen A."/>
            <person name="Mondo S."/>
            <person name="Riley R."/>
            <person name="Salamov A."/>
            <person name="Simmons B.A."/>
            <person name="Magnuson J.K."/>
            <person name="Henrissat B."/>
            <person name="Mortensen U.H."/>
            <person name="Larsen T.O."/>
            <person name="Devries R.P."/>
            <person name="Grigoriev I.V."/>
            <person name="Machida M."/>
            <person name="Baker S.E."/>
            <person name="Andersen M.R."/>
        </authorList>
    </citation>
    <scope>NUCLEOTIDE SEQUENCE [LARGE SCALE GENOMIC DNA]</scope>
    <source>
        <strain evidence="11 12">IBT 29228</strain>
    </source>
</reference>
<evidence type="ECO:0000256" key="5">
    <source>
        <dbReference type="PROSITE-ProRule" id="PRU00285"/>
    </source>
</evidence>
<sequence>MALKPLCSPDNCLVIVLLLWVEGIAARSFTFPTNAEHRFIVGDQVNITWDVVTPRISLYEECGAETWIIALNVVNKQNYVWTANRDIYRESGCYFELASLDSEGEPDGQDNVTSIVFGVAKRYHDDPSPTSYHFASTLATSLTATSTLTTTTTTSTESAATGASVAIPSAEPSSGGLSSAAKIGIGLGVPLGLLLLAVAVGLFRFLRRRKKSREKSPDDPSLVCHSDSITPLPGGFVDGSNASKAMRASHTDTIISELSSENYETRDVRRTREINELMGVERSINTTIEIKRYNFNIQHINSNMRYSCHFHQPPQAWEMDVPMLDGHPFFAHHRPPHYEGLFERHGRHFKGKMHKARHGMGDDELYESLRFGPGGRGGRGGRHHPHHPHHHHPYAFGFASHHGHGKFHPHRHEHGPRHKQDYGHDHHHEPEYGFNPWTKHDRSGPVHPGRPGFHPPHHRRGGPGPHFHSWGKFHHQGLGGPRGHEHGPGKRHGKGKGFHHFGNLSHMHPLAHAHHHHSRDTAGFMPPVDIFVTPTQTIIHASLPGAQKSDLSVGYDASRSRLRIAGAVQRPGVDEEMYRALLVEERGRHVGVFEREMPVSHDVVVEGIRAHFEDGVLKVLMPKVEGEKVQQGNEEVVEVEMVNSEKDLSTPEEFFTEGEEEEECDYDESEVEKDFVKVDIQ</sequence>
<evidence type="ECO:0000256" key="9">
    <source>
        <dbReference type="SAM" id="SignalP"/>
    </source>
</evidence>
<dbReference type="PANTHER" id="PTHR15549:SF6">
    <property type="entry name" value="MID2 DOMAIN-CONTAINING PROTEIN"/>
    <property type="match status" value="1"/>
</dbReference>
<keyword evidence="12" id="KW-1185">Reference proteome</keyword>
<proteinExistence type="inferred from homology"/>
<evidence type="ECO:0000313" key="11">
    <source>
        <dbReference type="EMBL" id="KAE8383311.1"/>
    </source>
</evidence>
<evidence type="ECO:0000259" key="10">
    <source>
        <dbReference type="PROSITE" id="PS01031"/>
    </source>
</evidence>
<keyword evidence="2 8" id="KW-0812">Transmembrane</keyword>
<dbReference type="OrthoDB" id="5511210at2759"/>
<evidence type="ECO:0000256" key="2">
    <source>
        <dbReference type="ARBA" id="ARBA00022692"/>
    </source>
</evidence>
<feature type="compositionally biased region" description="Basic residues" evidence="7">
    <location>
        <begin position="489"/>
        <end position="499"/>
    </location>
</feature>
<feature type="transmembrane region" description="Helical" evidence="8">
    <location>
        <begin position="183"/>
        <end position="206"/>
    </location>
</feature>
<evidence type="ECO:0000256" key="3">
    <source>
        <dbReference type="ARBA" id="ARBA00022989"/>
    </source>
</evidence>
<feature type="signal peptide" evidence="9">
    <location>
        <begin position="1"/>
        <end position="26"/>
    </location>
</feature>
<comment type="similarity">
    <text evidence="5 6">Belongs to the small heat shock protein (HSP20) family.</text>
</comment>
<evidence type="ECO:0000313" key="12">
    <source>
        <dbReference type="Proteomes" id="UP000326198"/>
    </source>
</evidence>
<dbReference type="Pfam" id="PF00011">
    <property type="entry name" value="HSP20"/>
    <property type="match status" value="1"/>
</dbReference>
<dbReference type="AlphaFoldDB" id="A0A5N7BNA2"/>
<accession>A0A5N7BNA2</accession>
<evidence type="ECO:0000256" key="4">
    <source>
        <dbReference type="ARBA" id="ARBA00023136"/>
    </source>
</evidence>
<dbReference type="SUPFAM" id="SSF49764">
    <property type="entry name" value="HSP20-like chaperones"/>
    <property type="match status" value="1"/>
</dbReference>
<feature type="domain" description="SHSP" evidence="10">
    <location>
        <begin position="519"/>
        <end position="640"/>
    </location>
</feature>
<keyword evidence="9" id="KW-0732">Signal</keyword>
<feature type="compositionally biased region" description="Basic residues" evidence="7">
    <location>
        <begin position="401"/>
        <end position="417"/>
    </location>
</feature>
<gene>
    <name evidence="11" type="ORF">BDV26DRAFT_303567</name>
</gene>
<evidence type="ECO:0000256" key="6">
    <source>
        <dbReference type="RuleBase" id="RU003616"/>
    </source>
</evidence>
<evidence type="ECO:0000256" key="1">
    <source>
        <dbReference type="ARBA" id="ARBA00004167"/>
    </source>
</evidence>
<feature type="chain" id="PRO_5024999127" description="SHSP domain-containing protein" evidence="9">
    <location>
        <begin position="27"/>
        <end position="681"/>
    </location>
</feature>